<keyword evidence="7" id="KW-0406">Ion transport</keyword>
<reference evidence="11" key="1">
    <citation type="submission" date="2012-03" db="EMBL/GenBank/DDBJ databases">
        <title>Complete sequence of chromosome of Deinococcus peraridilitoris DSM 19664.</title>
        <authorList>
            <person name="Lucas S."/>
            <person name="Copeland A."/>
            <person name="Lapidus A."/>
            <person name="Glavina del Rio T."/>
            <person name="Dalin E."/>
            <person name="Tice H."/>
            <person name="Bruce D."/>
            <person name="Goodwin L."/>
            <person name="Pitluck S."/>
            <person name="Peters L."/>
            <person name="Mikhailova N."/>
            <person name="Lu M."/>
            <person name="Kyrpides N."/>
            <person name="Mavromatis K."/>
            <person name="Ivanova N."/>
            <person name="Brettin T."/>
            <person name="Detter J.C."/>
            <person name="Han C."/>
            <person name="Larimer F."/>
            <person name="Land M."/>
            <person name="Hauser L."/>
            <person name="Markowitz V."/>
            <person name="Cheng J.-F."/>
            <person name="Hugenholtz P."/>
            <person name="Woyke T."/>
            <person name="Wu D."/>
            <person name="Pukall R."/>
            <person name="Steenblock K."/>
            <person name="Brambilla E."/>
            <person name="Klenk H.-P."/>
            <person name="Eisen J.A."/>
        </authorList>
    </citation>
    <scope>NUCLEOTIDE SEQUENCE [LARGE SCALE GENOMIC DNA]</scope>
    <source>
        <strain evidence="11">DSM 19664 / LMG 22246 / CIP 109416 / KR-200</strain>
    </source>
</reference>
<keyword evidence="3" id="KW-0410">Iron transport</keyword>
<dbReference type="GO" id="GO:0005524">
    <property type="term" value="F:ATP binding"/>
    <property type="evidence" value="ECO:0007669"/>
    <property type="project" value="UniProtKB-KW"/>
</dbReference>
<keyword evidence="5" id="KW-0067">ATP-binding</keyword>
<organism evidence="10 11">
    <name type="scientific">Deinococcus peraridilitoris (strain DSM 19664 / LMG 22246 / CIP 109416 / KR-200)</name>
    <dbReference type="NCBI Taxonomy" id="937777"/>
    <lineage>
        <taxon>Bacteria</taxon>
        <taxon>Thermotogati</taxon>
        <taxon>Deinococcota</taxon>
        <taxon>Deinococci</taxon>
        <taxon>Deinococcales</taxon>
        <taxon>Deinococcaceae</taxon>
        <taxon>Deinococcus</taxon>
    </lineage>
</organism>
<dbReference type="EMBL" id="CP003382">
    <property type="protein sequence ID" value="AFZ68325.1"/>
    <property type="molecule type" value="Genomic_DNA"/>
</dbReference>
<dbReference type="InterPro" id="IPR003439">
    <property type="entry name" value="ABC_transporter-like_ATP-bd"/>
</dbReference>
<evidence type="ECO:0000256" key="6">
    <source>
        <dbReference type="ARBA" id="ARBA00023004"/>
    </source>
</evidence>
<evidence type="ECO:0000256" key="5">
    <source>
        <dbReference type="ARBA" id="ARBA00022840"/>
    </source>
</evidence>
<accession>L0A5M7</accession>
<keyword evidence="11" id="KW-1185">Reference proteome</keyword>
<dbReference type="PANTHER" id="PTHR42781">
    <property type="entry name" value="SPERMIDINE/PUTRESCINE IMPORT ATP-BINDING PROTEIN POTA"/>
    <property type="match status" value="1"/>
</dbReference>
<dbReference type="eggNOG" id="COG3842">
    <property type="taxonomic scope" value="Bacteria"/>
</dbReference>
<name>L0A5M7_DEIPD</name>
<evidence type="ECO:0000256" key="7">
    <source>
        <dbReference type="ARBA" id="ARBA00023065"/>
    </source>
</evidence>
<dbReference type="PROSITE" id="PS00211">
    <property type="entry name" value="ABC_TRANSPORTER_1"/>
    <property type="match status" value="1"/>
</dbReference>
<evidence type="ECO:0000256" key="1">
    <source>
        <dbReference type="ARBA" id="ARBA00022448"/>
    </source>
</evidence>
<dbReference type="SUPFAM" id="SSF52540">
    <property type="entry name" value="P-loop containing nucleoside triphosphate hydrolases"/>
    <property type="match status" value="1"/>
</dbReference>
<dbReference type="PROSITE" id="PS50893">
    <property type="entry name" value="ABC_TRANSPORTER_2"/>
    <property type="match status" value="1"/>
</dbReference>
<feature type="domain" description="ABC transporter" evidence="9">
    <location>
        <begin position="6"/>
        <end position="236"/>
    </location>
</feature>
<protein>
    <submittedName>
        <fullName evidence="10">ABC-type spermidine/putrescine transport system, ATPase component</fullName>
    </submittedName>
</protein>
<dbReference type="SMART" id="SM00382">
    <property type="entry name" value="AAA"/>
    <property type="match status" value="1"/>
</dbReference>
<dbReference type="Pfam" id="PF00005">
    <property type="entry name" value="ABC_tran"/>
    <property type="match status" value="1"/>
</dbReference>
<evidence type="ECO:0000256" key="8">
    <source>
        <dbReference type="ARBA" id="ARBA00023136"/>
    </source>
</evidence>
<dbReference type="PANTHER" id="PTHR42781:SF4">
    <property type="entry name" value="SPERMIDINE_PUTRESCINE IMPORT ATP-BINDING PROTEIN POTA"/>
    <property type="match status" value="1"/>
</dbReference>
<dbReference type="InterPro" id="IPR027417">
    <property type="entry name" value="P-loop_NTPase"/>
</dbReference>
<keyword evidence="6" id="KW-0408">Iron</keyword>
<dbReference type="GO" id="GO:0016887">
    <property type="term" value="F:ATP hydrolysis activity"/>
    <property type="evidence" value="ECO:0007669"/>
    <property type="project" value="InterPro"/>
</dbReference>
<dbReference type="Proteomes" id="UP000010467">
    <property type="component" value="Chromosome"/>
</dbReference>
<dbReference type="GO" id="GO:0015408">
    <property type="term" value="F:ABC-type ferric iron transporter activity"/>
    <property type="evidence" value="ECO:0007669"/>
    <property type="project" value="InterPro"/>
</dbReference>
<dbReference type="GO" id="GO:0015697">
    <property type="term" value="P:quaternary ammonium group transport"/>
    <property type="evidence" value="ECO:0007669"/>
    <property type="project" value="UniProtKB-ARBA"/>
</dbReference>
<evidence type="ECO:0000313" key="10">
    <source>
        <dbReference type="EMBL" id="AFZ68325.1"/>
    </source>
</evidence>
<dbReference type="CDD" id="cd03259">
    <property type="entry name" value="ABC_Carb_Solutes_like"/>
    <property type="match status" value="1"/>
</dbReference>
<dbReference type="FunFam" id="3.40.50.300:FF:000425">
    <property type="entry name" value="Probable ABC transporter, ATP-binding subunit"/>
    <property type="match status" value="1"/>
</dbReference>
<evidence type="ECO:0000313" key="11">
    <source>
        <dbReference type="Proteomes" id="UP000010467"/>
    </source>
</evidence>
<evidence type="ECO:0000256" key="3">
    <source>
        <dbReference type="ARBA" id="ARBA00022496"/>
    </source>
</evidence>
<dbReference type="RefSeq" id="WP_015236627.1">
    <property type="nucleotide sequence ID" value="NC_019793.1"/>
</dbReference>
<keyword evidence="1" id="KW-0813">Transport</keyword>
<evidence type="ECO:0000259" key="9">
    <source>
        <dbReference type="PROSITE" id="PS50893"/>
    </source>
</evidence>
<dbReference type="Gene3D" id="3.40.50.300">
    <property type="entry name" value="P-loop containing nucleotide triphosphate hydrolases"/>
    <property type="match status" value="1"/>
</dbReference>
<dbReference type="InterPro" id="IPR015853">
    <property type="entry name" value="ABC_transpr_FbpC"/>
</dbReference>
<dbReference type="PATRIC" id="fig|937777.3.peg.2878"/>
<gene>
    <name evidence="10" type="ordered locus">Deipe_2862</name>
</gene>
<dbReference type="STRING" id="937777.Deipe_2862"/>
<proteinExistence type="predicted"/>
<evidence type="ECO:0000256" key="2">
    <source>
        <dbReference type="ARBA" id="ARBA00022475"/>
    </source>
</evidence>
<dbReference type="OrthoDB" id="9790614at2"/>
<keyword evidence="8" id="KW-0472">Membrane</keyword>
<keyword evidence="2" id="KW-1003">Cell membrane</keyword>
<dbReference type="HOGENOM" id="CLU_000604_1_1_0"/>
<dbReference type="GO" id="GO:0016020">
    <property type="term" value="C:membrane"/>
    <property type="evidence" value="ECO:0007669"/>
    <property type="project" value="InterPro"/>
</dbReference>
<dbReference type="InterPro" id="IPR017871">
    <property type="entry name" value="ABC_transporter-like_CS"/>
</dbReference>
<dbReference type="InterPro" id="IPR050093">
    <property type="entry name" value="ABC_SmlMolc_Importer"/>
</dbReference>
<dbReference type="KEGG" id="dpd:Deipe_2862"/>
<dbReference type="InterPro" id="IPR003593">
    <property type="entry name" value="AAA+_ATPase"/>
</dbReference>
<sequence>MSALALDVREVHKHYGGVRALQGVSLSLPGGETLALLGPSGCGKSTLLRLVAGLEHPDAGHIVMDGRDVTNAPPERRDLSLVFQEYALFPHLSVLGNAAYGPRARGLPRHEAHTRARAALALVSLAQLERRRVSELSGGQQQRVALARALAPRPRLLLLDEPLSNLDERLRGELQLELRALFARLDASVLLVTHDQREALALSNHMALMRAGRIVQSGRTADVHARPHSAWAAAFLGHRNLLPRGREVLLVPEEAIELDAGEPYPVSEARPGDSGVRLRVSHDWGELQLHLSAREAQRSLTFDRAFVRLRVRQEACRLLPDDLADPPGGQA</sequence>
<evidence type="ECO:0000256" key="4">
    <source>
        <dbReference type="ARBA" id="ARBA00022741"/>
    </source>
</evidence>
<keyword evidence="4" id="KW-0547">Nucleotide-binding</keyword>
<dbReference type="AlphaFoldDB" id="L0A5M7"/>